<comment type="caution">
    <text evidence="1">The sequence shown here is derived from an EMBL/GenBank/DDBJ whole genome shotgun (WGS) entry which is preliminary data.</text>
</comment>
<dbReference type="EMBL" id="DVHA01000110">
    <property type="protein sequence ID" value="HIR60603.1"/>
    <property type="molecule type" value="Genomic_DNA"/>
</dbReference>
<evidence type="ECO:0000313" key="1">
    <source>
        <dbReference type="EMBL" id="HIR60603.1"/>
    </source>
</evidence>
<gene>
    <name evidence="1" type="ORF">IAB37_03410</name>
</gene>
<organism evidence="1 2">
    <name type="scientific">Candidatus Faecivivens stercoravium</name>
    <dbReference type="NCBI Taxonomy" id="2840803"/>
    <lineage>
        <taxon>Bacteria</taxon>
        <taxon>Bacillati</taxon>
        <taxon>Bacillota</taxon>
        <taxon>Clostridia</taxon>
        <taxon>Eubacteriales</taxon>
        <taxon>Oscillospiraceae</taxon>
        <taxon>Oscillospiraceae incertae sedis</taxon>
        <taxon>Candidatus Faecivivens</taxon>
    </lineage>
</organism>
<reference evidence="1" key="2">
    <citation type="journal article" date="2021" name="PeerJ">
        <title>Extensive microbial diversity within the chicken gut microbiome revealed by metagenomics and culture.</title>
        <authorList>
            <person name="Gilroy R."/>
            <person name="Ravi A."/>
            <person name="Getino M."/>
            <person name="Pursley I."/>
            <person name="Horton D.L."/>
            <person name="Alikhan N.F."/>
            <person name="Baker D."/>
            <person name="Gharbi K."/>
            <person name="Hall N."/>
            <person name="Watson M."/>
            <person name="Adriaenssens E.M."/>
            <person name="Foster-Nyarko E."/>
            <person name="Jarju S."/>
            <person name="Secka A."/>
            <person name="Antonio M."/>
            <person name="Oren A."/>
            <person name="Chaudhuri R.R."/>
            <person name="La Ragione R."/>
            <person name="Hildebrand F."/>
            <person name="Pallen M.J."/>
        </authorList>
    </citation>
    <scope>NUCLEOTIDE SEQUENCE</scope>
    <source>
        <strain evidence="1">CHK189-12415</strain>
    </source>
</reference>
<sequence length="370" mass="39697">MEISGFHRINALVALGRRQETGSWYAPPFHSRLPHPLGGLGPMLDEAAARVAAGAGKLVSSETLSEVLGIKGKLAEVKAGALIPLARRPEAPLPLGADWKRELEEGALPLGAGTASALLAACVQERTGLNPSSFLRRQGLIEEQVRPAFHRDGTEFSAGTALIPGAAAKLAGILPHFPSWEGWGEIFPEPGGAKWGMWYLSRQRQLVAGYFENPALLLSGIPQNPPETFTGSTACPAPGTFYPAGRPLLRELAGGQGLCGYPEAGMRIASLTLRASPPSMIFDSEDGEAALRFEPGRYTLSRTPDGVYALRGGWSGGREDARFEGRMQNMEMPFGSRWTIVREGGGWRLTVRPEDGGKATEVRFSAHPFF</sequence>
<proteinExistence type="predicted"/>
<accession>A0A9D1DX75</accession>
<dbReference type="Proteomes" id="UP000824241">
    <property type="component" value="Unassembled WGS sequence"/>
</dbReference>
<name>A0A9D1DX75_9FIRM</name>
<dbReference type="AlphaFoldDB" id="A0A9D1DX75"/>
<evidence type="ECO:0000313" key="2">
    <source>
        <dbReference type="Proteomes" id="UP000824241"/>
    </source>
</evidence>
<reference evidence="1" key="1">
    <citation type="submission" date="2020-10" db="EMBL/GenBank/DDBJ databases">
        <authorList>
            <person name="Gilroy R."/>
        </authorList>
    </citation>
    <scope>NUCLEOTIDE SEQUENCE</scope>
    <source>
        <strain evidence="1">CHK189-12415</strain>
    </source>
</reference>
<protein>
    <submittedName>
        <fullName evidence="1">Uncharacterized protein</fullName>
    </submittedName>
</protein>